<comment type="caution">
    <text evidence="1">The sequence shown here is derived from an EMBL/GenBank/DDBJ whole genome shotgun (WGS) entry which is preliminary data.</text>
</comment>
<feature type="non-terminal residue" evidence="1">
    <location>
        <position position="38"/>
    </location>
</feature>
<name>A0A484GUL6_SOUCH</name>
<evidence type="ECO:0000313" key="1">
    <source>
        <dbReference type="EMBL" id="TEA39071.1"/>
    </source>
</evidence>
<evidence type="ECO:0000313" key="2">
    <source>
        <dbReference type="Proteomes" id="UP000295264"/>
    </source>
</evidence>
<gene>
    <name evidence="1" type="ORF">DBR06_SOUSAS1710183</name>
</gene>
<dbReference type="AlphaFoldDB" id="A0A484GUL6"/>
<dbReference type="Proteomes" id="UP000295264">
    <property type="component" value="Unassembled WGS sequence"/>
</dbReference>
<dbReference type="EMBL" id="QWLN02004554">
    <property type="protein sequence ID" value="TEA39071.1"/>
    <property type="molecule type" value="Genomic_DNA"/>
</dbReference>
<keyword evidence="2" id="KW-1185">Reference proteome</keyword>
<accession>A0A484GUL6</accession>
<organism evidence="1 2">
    <name type="scientific">Sousa chinensis</name>
    <name type="common">Indo-pacific humpbacked dolphin</name>
    <name type="synonym">Steno chinensis</name>
    <dbReference type="NCBI Taxonomy" id="103600"/>
    <lineage>
        <taxon>Eukaryota</taxon>
        <taxon>Metazoa</taxon>
        <taxon>Chordata</taxon>
        <taxon>Craniata</taxon>
        <taxon>Vertebrata</taxon>
        <taxon>Euteleostomi</taxon>
        <taxon>Mammalia</taxon>
        <taxon>Eutheria</taxon>
        <taxon>Laurasiatheria</taxon>
        <taxon>Artiodactyla</taxon>
        <taxon>Whippomorpha</taxon>
        <taxon>Cetacea</taxon>
        <taxon>Odontoceti</taxon>
        <taxon>Delphinidae</taxon>
        <taxon>Sousa</taxon>
    </lineage>
</organism>
<reference evidence="1 2" key="1">
    <citation type="journal article" date="2018" name="Genomics">
        <title>Molecular footprints of inshore aquatic adaptation in Indo-Pacific humpback dolphin (Sousa chinensis).</title>
        <authorList>
            <person name="Ming Y."/>
            <person name="Jian J."/>
            <person name="Yu F."/>
            <person name="Yu X."/>
            <person name="Wang J."/>
            <person name="Liu W."/>
        </authorList>
    </citation>
    <scope>NUCLEOTIDE SEQUENCE [LARGE SCALE GENOMIC DNA]</scope>
    <source>
        <strain evidence="1">MY-2018</strain>
        <tissue evidence="1">Skin</tissue>
    </source>
</reference>
<proteinExistence type="predicted"/>
<protein>
    <submittedName>
        <fullName evidence="1">Uncharacterized protein</fullName>
    </submittedName>
</protein>
<feature type="non-terminal residue" evidence="1">
    <location>
        <position position="1"/>
    </location>
</feature>
<sequence length="38" mass="4355">GFFSQGAGYTFERDISETFNHPHGLSWLPMHVHPLVLE</sequence>